<evidence type="ECO:0000313" key="1">
    <source>
        <dbReference type="EMBL" id="PWT28876.1"/>
    </source>
</evidence>
<reference evidence="2 3" key="1">
    <citation type="submission" date="2016-10" db="EMBL/GenBank/DDBJ databases">
        <authorList>
            <person name="de Groot N.N."/>
        </authorList>
    </citation>
    <scope>NUCLEOTIDE SEQUENCE [LARGE SCALE GENOMIC DNA]</scope>
    <source>
        <strain evidence="2 3">AR40</strain>
    </source>
</reference>
<accession>A0A1H9VCV2</accession>
<evidence type="ECO:0000313" key="2">
    <source>
        <dbReference type="EMBL" id="SES19047.1"/>
    </source>
</evidence>
<dbReference type="OrthoDB" id="2004893at2"/>
<gene>
    <name evidence="1" type="ORF">CPT75_18035</name>
    <name evidence="2" type="ORF">SAMN04487884_12251</name>
</gene>
<protein>
    <submittedName>
        <fullName evidence="2">Uncharacterized protein</fullName>
    </submittedName>
</protein>
<reference evidence="1 4" key="2">
    <citation type="submission" date="2017-09" db="EMBL/GenBank/DDBJ databases">
        <title>High-quality draft genome sequence of Butyrivibrio fibrisolvens INBov1, isolated from cow rumen.</title>
        <authorList>
            <person name="Rodriguez Hernaez J."/>
            <person name="Rivarola M."/>
            <person name="Paniego N."/>
            <person name="Cravero S."/>
            <person name="Ceron Cucchi M."/>
            <person name="Martinez M.C."/>
        </authorList>
    </citation>
    <scope>NUCLEOTIDE SEQUENCE [LARGE SCALE GENOMIC DNA]</scope>
    <source>
        <strain evidence="1 4">INBov1</strain>
    </source>
</reference>
<organism evidence="2 3">
    <name type="scientific">Butyrivibrio fibrisolvens</name>
    <dbReference type="NCBI Taxonomy" id="831"/>
    <lineage>
        <taxon>Bacteria</taxon>
        <taxon>Bacillati</taxon>
        <taxon>Bacillota</taxon>
        <taxon>Clostridia</taxon>
        <taxon>Lachnospirales</taxon>
        <taxon>Lachnospiraceae</taxon>
        <taxon>Butyrivibrio</taxon>
    </lineage>
</organism>
<dbReference type="EMBL" id="FOGJ01000022">
    <property type="protein sequence ID" value="SES19047.1"/>
    <property type="molecule type" value="Genomic_DNA"/>
</dbReference>
<evidence type="ECO:0000313" key="3">
    <source>
        <dbReference type="Proteomes" id="UP000182584"/>
    </source>
</evidence>
<proteinExistence type="predicted"/>
<dbReference type="Proteomes" id="UP000182584">
    <property type="component" value="Unassembled WGS sequence"/>
</dbReference>
<dbReference type="EMBL" id="NXNG01000001">
    <property type="protein sequence ID" value="PWT28876.1"/>
    <property type="molecule type" value="Genomic_DNA"/>
</dbReference>
<dbReference type="AlphaFoldDB" id="A0A1H9VCV2"/>
<dbReference type="RefSeq" id="WP_022758974.1">
    <property type="nucleotide sequence ID" value="NZ_CM009896.1"/>
</dbReference>
<keyword evidence="4" id="KW-1185">Reference proteome</keyword>
<dbReference type="Proteomes" id="UP000245488">
    <property type="component" value="Chromosome"/>
</dbReference>
<dbReference type="eggNOG" id="ENOG5032M1M">
    <property type="taxonomic scope" value="Bacteria"/>
</dbReference>
<name>A0A1H9VCV2_BUTFI</name>
<evidence type="ECO:0000313" key="4">
    <source>
        <dbReference type="Proteomes" id="UP000245488"/>
    </source>
</evidence>
<sequence>MVTERKREIIEKYEVLLDKALKEDPEKGHDSCYHDFKKECSDNGYVGELQQQMWQSIVKRVGINNRKK</sequence>